<dbReference type="PROSITE" id="PS00122">
    <property type="entry name" value="CARBOXYLESTERASE_B_1"/>
    <property type="match status" value="1"/>
</dbReference>
<dbReference type="EC" id="3.1.1.-" evidence="3"/>
<dbReference type="InterPro" id="IPR019826">
    <property type="entry name" value="Carboxylesterase_B_AS"/>
</dbReference>
<proteinExistence type="inferred from homology"/>
<gene>
    <name evidence="5" type="ORF">DM02DRAFT_472104</name>
</gene>
<dbReference type="Gene3D" id="3.40.50.1820">
    <property type="entry name" value="alpha/beta hydrolase"/>
    <property type="match status" value="1"/>
</dbReference>
<dbReference type="AlphaFoldDB" id="A0A2V1DVD9"/>
<feature type="non-terminal residue" evidence="5">
    <location>
        <position position="1"/>
    </location>
</feature>
<evidence type="ECO:0000259" key="4">
    <source>
        <dbReference type="Pfam" id="PF00135"/>
    </source>
</evidence>
<sequence>FGNAGQPIYSGAPFAALQNVIPVSINFGFPISPFATNITERNLAFLDQRAALDWVFGGDLSRVTIFGQSAGGYGVDIWLTGVWPNDEVPFHAAIMQSGT</sequence>
<dbReference type="OrthoDB" id="408631at2759"/>
<evidence type="ECO:0000313" key="6">
    <source>
        <dbReference type="Proteomes" id="UP000244855"/>
    </source>
</evidence>
<organism evidence="5 6">
    <name type="scientific">Periconia macrospinosa</name>
    <dbReference type="NCBI Taxonomy" id="97972"/>
    <lineage>
        <taxon>Eukaryota</taxon>
        <taxon>Fungi</taxon>
        <taxon>Dikarya</taxon>
        <taxon>Ascomycota</taxon>
        <taxon>Pezizomycotina</taxon>
        <taxon>Dothideomycetes</taxon>
        <taxon>Pleosporomycetidae</taxon>
        <taxon>Pleosporales</taxon>
        <taxon>Massarineae</taxon>
        <taxon>Periconiaceae</taxon>
        <taxon>Periconia</taxon>
    </lineage>
</organism>
<feature type="domain" description="Carboxylesterase type B" evidence="4">
    <location>
        <begin position="6"/>
        <end position="99"/>
    </location>
</feature>
<dbReference type="GO" id="GO:0016787">
    <property type="term" value="F:hydrolase activity"/>
    <property type="evidence" value="ECO:0007669"/>
    <property type="project" value="UniProtKB-KW"/>
</dbReference>
<dbReference type="EMBL" id="KZ805360">
    <property type="protein sequence ID" value="PVI01244.1"/>
    <property type="molecule type" value="Genomic_DNA"/>
</dbReference>
<name>A0A2V1DVD9_9PLEO</name>
<dbReference type="SUPFAM" id="SSF53474">
    <property type="entry name" value="alpha/beta-Hydrolases"/>
    <property type="match status" value="1"/>
</dbReference>
<dbReference type="Pfam" id="PF00135">
    <property type="entry name" value="COesterase"/>
    <property type="match status" value="1"/>
</dbReference>
<dbReference type="STRING" id="97972.A0A2V1DVD9"/>
<evidence type="ECO:0000256" key="2">
    <source>
        <dbReference type="ARBA" id="ARBA00022801"/>
    </source>
</evidence>
<dbReference type="InterPro" id="IPR002018">
    <property type="entry name" value="CarbesteraseB"/>
</dbReference>
<dbReference type="PANTHER" id="PTHR11559">
    <property type="entry name" value="CARBOXYLESTERASE"/>
    <property type="match status" value="1"/>
</dbReference>
<reference evidence="5 6" key="1">
    <citation type="journal article" date="2018" name="Sci. Rep.">
        <title>Comparative genomics provides insights into the lifestyle and reveals functional heterogeneity of dark septate endophytic fungi.</title>
        <authorList>
            <person name="Knapp D.G."/>
            <person name="Nemeth J.B."/>
            <person name="Barry K."/>
            <person name="Hainaut M."/>
            <person name="Henrissat B."/>
            <person name="Johnson J."/>
            <person name="Kuo A."/>
            <person name="Lim J.H.P."/>
            <person name="Lipzen A."/>
            <person name="Nolan M."/>
            <person name="Ohm R.A."/>
            <person name="Tamas L."/>
            <person name="Grigoriev I.V."/>
            <person name="Spatafora J.W."/>
            <person name="Nagy L.G."/>
            <person name="Kovacs G.M."/>
        </authorList>
    </citation>
    <scope>NUCLEOTIDE SEQUENCE [LARGE SCALE GENOMIC DNA]</scope>
    <source>
        <strain evidence="5 6">DSE2036</strain>
    </source>
</reference>
<comment type="similarity">
    <text evidence="1 3">Belongs to the type-B carboxylesterase/lipase family.</text>
</comment>
<keyword evidence="6" id="KW-1185">Reference proteome</keyword>
<keyword evidence="2 3" id="KW-0378">Hydrolase</keyword>
<evidence type="ECO:0000313" key="5">
    <source>
        <dbReference type="EMBL" id="PVI01244.1"/>
    </source>
</evidence>
<evidence type="ECO:0000256" key="1">
    <source>
        <dbReference type="ARBA" id="ARBA00005964"/>
    </source>
</evidence>
<accession>A0A2V1DVD9</accession>
<evidence type="ECO:0000256" key="3">
    <source>
        <dbReference type="RuleBase" id="RU361235"/>
    </source>
</evidence>
<feature type="non-terminal residue" evidence="5">
    <location>
        <position position="99"/>
    </location>
</feature>
<dbReference type="Proteomes" id="UP000244855">
    <property type="component" value="Unassembled WGS sequence"/>
</dbReference>
<protein>
    <recommendedName>
        <fullName evidence="3">Carboxylic ester hydrolase</fullName>
        <ecNumber evidence="3">3.1.1.-</ecNumber>
    </recommendedName>
</protein>
<dbReference type="InterPro" id="IPR050309">
    <property type="entry name" value="Type-B_Carboxylest/Lipase"/>
</dbReference>
<dbReference type="InterPro" id="IPR029058">
    <property type="entry name" value="AB_hydrolase_fold"/>
</dbReference>